<feature type="domain" description="C5orf34-like C-terminal" evidence="1">
    <location>
        <begin position="354"/>
        <end position="456"/>
    </location>
</feature>
<evidence type="ECO:0000259" key="3">
    <source>
        <dbReference type="Pfam" id="PF22834"/>
    </source>
</evidence>
<accession>A0A8J6E7C0</accession>
<name>A0A8J6E7C0_ELECQ</name>
<feature type="domain" description="C5orf34-like" evidence="3">
    <location>
        <begin position="238"/>
        <end position="323"/>
    </location>
</feature>
<evidence type="ECO:0000313" key="4">
    <source>
        <dbReference type="EMBL" id="KAG9465820.1"/>
    </source>
</evidence>
<feature type="domain" description="C5orf34-like second" evidence="2">
    <location>
        <begin position="56"/>
        <end position="165"/>
    </location>
</feature>
<dbReference type="InterPro" id="IPR053899">
    <property type="entry name" value="C5orf34-like_2nd"/>
</dbReference>
<evidence type="ECO:0000313" key="5">
    <source>
        <dbReference type="Proteomes" id="UP000770717"/>
    </source>
</evidence>
<feature type="non-terminal residue" evidence="4">
    <location>
        <position position="1"/>
    </location>
</feature>
<dbReference type="PANTHER" id="PTHR34531">
    <property type="entry name" value="ZGC:153352"/>
    <property type="match status" value="1"/>
</dbReference>
<sequence length="551" mass="62079">EQVLQALNFRNTFSSCPFIPSSLIPSEETVTLLTEISEVTWPSPGDDTGCVTHLPDGSVKVSSLDGHAHLHMTALQKEFTVRFLCQLSCTPCVPEPPTHNNVTSDPKSEGIKSTRNVSRSKYSSFVLQEESAAHLTKYASRYSWLLQRFSVANCPPSFQYPMGLALHFHRESAQEGEKRQSVGTEETVIDCDLPERRMVSVLPRALPLACSAAHLHRMSFCKFSLEEENMLAVNPLPLKVVIYNDVLYRFILDGTNLVEIHPGDGSVFISENNYMGKYFKHYFMKEDSKQIEDRLYSVRDLPPDTPRARYSVRTVISQARRFLEFCCKHKLSINPLSHTCCWKTGSGPDSRAVVPVLLEQSFIPSQGRFAVYSNNTVLASYLDGVILYMIWNFSNFNRNEECPDGTSLQKSSRTAEHEQFGWCCLRFPDGSSKLLEMEDPGDYASYIRTAVAWCRWLDEKSLGKMLTPITTETDILKGFGTVARELEKIQRFNFLTANVSQQSPRKDIKLPSGLDSADDVTDGIGDMDIQSVLEKTSKAIQDIDLLLSSRK</sequence>
<dbReference type="AlphaFoldDB" id="A0A8J6E7C0"/>
<organism evidence="4 5">
    <name type="scientific">Eleutherodactylus coqui</name>
    <name type="common">Puerto Rican coqui</name>
    <dbReference type="NCBI Taxonomy" id="57060"/>
    <lineage>
        <taxon>Eukaryota</taxon>
        <taxon>Metazoa</taxon>
        <taxon>Chordata</taxon>
        <taxon>Craniata</taxon>
        <taxon>Vertebrata</taxon>
        <taxon>Euteleostomi</taxon>
        <taxon>Amphibia</taxon>
        <taxon>Batrachia</taxon>
        <taxon>Anura</taxon>
        <taxon>Neobatrachia</taxon>
        <taxon>Hyloidea</taxon>
        <taxon>Eleutherodactylidae</taxon>
        <taxon>Eleutherodactylinae</taxon>
        <taxon>Eleutherodactylus</taxon>
        <taxon>Eleutherodactylus</taxon>
    </lineage>
</organism>
<dbReference type="PANTHER" id="PTHR34531:SF1">
    <property type="entry name" value="CHROMOSOME 5 OPEN READING FRAME 34"/>
    <property type="match status" value="1"/>
</dbReference>
<dbReference type="Pfam" id="PF22833">
    <property type="entry name" value="C5orf34_2nd"/>
    <property type="match status" value="1"/>
</dbReference>
<dbReference type="Pfam" id="PF15016">
    <property type="entry name" value="C5orf34_C"/>
    <property type="match status" value="1"/>
</dbReference>
<dbReference type="InterPro" id="IPR027865">
    <property type="entry name" value="C5orf34-like_C"/>
</dbReference>
<gene>
    <name evidence="4" type="ORF">GDO78_017680</name>
</gene>
<dbReference type="Pfam" id="PF22834">
    <property type="entry name" value="Polo_box_4"/>
    <property type="match status" value="1"/>
</dbReference>
<dbReference type="OrthoDB" id="75908at2759"/>
<comment type="caution">
    <text evidence="4">The sequence shown here is derived from an EMBL/GenBank/DDBJ whole genome shotgun (WGS) entry which is preliminary data.</text>
</comment>
<dbReference type="EMBL" id="WNTK01002650">
    <property type="protein sequence ID" value="KAG9465820.1"/>
    <property type="molecule type" value="Genomic_DNA"/>
</dbReference>
<reference evidence="4" key="1">
    <citation type="thesis" date="2020" institute="ProQuest LLC" country="789 East Eisenhower Parkway, Ann Arbor, MI, USA">
        <title>Comparative Genomics and Chromosome Evolution.</title>
        <authorList>
            <person name="Mudd A.B."/>
        </authorList>
    </citation>
    <scope>NUCLEOTIDE SEQUENCE</scope>
    <source>
        <strain evidence="4">HN-11 Male</strain>
        <tissue evidence="4">Kidney and liver</tissue>
    </source>
</reference>
<proteinExistence type="predicted"/>
<protein>
    <submittedName>
        <fullName evidence="4">Uncharacterized protein</fullName>
    </submittedName>
</protein>
<evidence type="ECO:0000259" key="1">
    <source>
        <dbReference type="Pfam" id="PF15016"/>
    </source>
</evidence>
<evidence type="ECO:0000259" key="2">
    <source>
        <dbReference type="Pfam" id="PF22833"/>
    </source>
</evidence>
<dbReference type="InterPro" id="IPR053900">
    <property type="entry name" value="C5orf34-like_dom"/>
</dbReference>
<keyword evidence="5" id="KW-1185">Reference proteome</keyword>
<dbReference type="InterPro" id="IPR053901">
    <property type="entry name" value="C5orf34-like"/>
</dbReference>
<dbReference type="Proteomes" id="UP000770717">
    <property type="component" value="Unassembled WGS sequence"/>
</dbReference>